<evidence type="ECO:0000256" key="2">
    <source>
        <dbReference type="ARBA" id="ARBA00004141"/>
    </source>
</evidence>
<dbReference type="SMART" id="SM00387">
    <property type="entry name" value="HATPase_c"/>
    <property type="match status" value="1"/>
</dbReference>
<comment type="catalytic activity">
    <reaction evidence="1">
        <text>ATP + protein L-histidine = ADP + protein N-phospho-L-histidine.</text>
        <dbReference type="EC" id="2.7.13.3"/>
    </reaction>
</comment>
<evidence type="ECO:0000256" key="10">
    <source>
        <dbReference type="ARBA" id="ARBA00022989"/>
    </source>
</evidence>
<keyword evidence="12 13" id="KW-0472">Membrane</keyword>
<dbReference type="PANTHER" id="PTHR45436">
    <property type="entry name" value="SENSOR HISTIDINE KINASE YKOH"/>
    <property type="match status" value="1"/>
</dbReference>
<evidence type="ECO:0000256" key="5">
    <source>
        <dbReference type="ARBA" id="ARBA00022679"/>
    </source>
</evidence>
<dbReference type="SUPFAM" id="SSF47384">
    <property type="entry name" value="Homodimeric domain of signal transducing histidine kinase"/>
    <property type="match status" value="1"/>
</dbReference>
<evidence type="ECO:0000256" key="8">
    <source>
        <dbReference type="ARBA" id="ARBA00022777"/>
    </source>
</evidence>
<dbReference type="Pfam" id="PF02518">
    <property type="entry name" value="HATPase_c"/>
    <property type="match status" value="1"/>
</dbReference>
<dbReference type="GO" id="GO:0005524">
    <property type="term" value="F:ATP binding"/>
    <property type="evidence" value="ECO:0007669"/>
    <property type="project" value="UniProtKB-KW"/>
</dbReference>
<comment type="caution">
    <text evidence="15">The sequence shown here is derived from an EMBL/GenBank/DDBJ whole genome shotgun (WGS) entry which is preliminary data.</text>
</comment>
<keyword evidence="4" id="KW-0597">Phosphoprotein</keyword>
<keyword evidence="5" id="KW-0808">Transferase</keyword>
<keyword evidence="8" id="KW-0418">Kinase</keyword>
<evidence type="ECO:0000256" key="7">
    <source>
        <dbReference type="ARBA" id="ARBA00022741"/>
    </source>
</evidence>
<dbReference type="Gene3D" id="1.10.287.130">
    <property type="match status" value="1"/>
</dbReference>
<dbReference type="EMBL" id="JBHTBU010000001">
    <property type="protein sequence ID" value="MFC7287544.1"/>
    <property type="molecule type" value="Genomic_DNA"/>
</dbReference>
<proteinExistence type="predicted"/>
<reference evidence="16" key="1">
    <citation type="journal article" date="2019" name="Int. J. Syst. Evol. Microbiol.">
        <title>The Global Catalogue of Microorganisms (GCM) 10K type strain sequencing project: providing services to taxonomists for standard genome sequencing and annotation.</title>
        <authorList>
            <consortium name="The Broad Institute Genomics Platform"/>
            <consortium name="The Broad Institute Genome Sequencing Center for Infectious Disease"/>
            <person name="Wu L."/>
            <person name="Ma J."/>
        </authorList>
    </citation>
    <scope>NUCLEOTIDE SEQUENCE [LARGE SCALE GENOMIC DNA]</scope>
    <source>
        <strain evidence="16">KACC 12508</strain>
    </source>
</reference>
<keyword evidence="6 13" id="KW-0812">Transmembrane</keyword>
<comment type="subcellular location">
    <subcellularLocation>
        <location evidence="2">Membrane</location>
        <topology evidence="2">Multi-pass membrane protein</topology>
    </subcellularLocation>
</comment>
<evidence type="ECO:0000256" key="12">
    <source>
        <dbReference type="ARBA" id="ARBA00023136"/>
    </source>
</evidence>
<keyword evidence="11" id="KW-0902">Two-component regulatory system</keyword>
<organism evidence="15 16">
    <name type="scientific">Herminiimonas glaciei</name>
    <dbReference type="NCBI Taxonomy" id="523788"/>
    <lineage>
        <taxon>Bacteria</taxon>
        <taxon>Pseudomonadati</taxon>
        <taxon>Pseudomonadota</taxon>
        <taxon>Betaproteobacteria</taxon>
        <taxon>Burkholderiales</taxon>
        <taxon>Oxalobacteraceae</taxon>
        <taxon>Herminiimonas</taxon>
    </lineage>
</organism>
<dbReference type="Pfam" id="PF00512">
    <property type="entry name" value="HisKA"/>
    <property type="match status" value="1"/>
</dbReference>
<dbReference type="InterPro" id="IPR004358">
    <property type="entry name" value="Sig_transdc_His_kin-like_C"/>
</dbReference>
<evidence type="ECO:0000313" key="15">
    <source>
        <dbReference type="EMBL" id="MFC7287544.1"/>
    </source>
</evidence>
<keyword evidence="16" id="KW-1185">Reference proteome</keyword>
<dbReference type="InterPro" id="IPR005467">
    <property type="entry name" value="His_kinase_dom"/>
</dbReference>
<keyword evidence="7" id="KW-0547">Nucleotide-binding</keyword>
<keyword evidence="10 13" id="KW-1133">Transmembrane helix</keyword>
<dbReference type="PRINTS" id="PR00344">
    <property type="entry name" value="BCTRLSENSOR"/>
</dbReference>
<dbReference type="InterPro" id="IPR036890">
    <property type="entry name" value="HATPase_C_sf"/>
</dbReference>
<evidence type="ECO:0000256" key="1">
    <source>
        <dbReference type="ARBA" id="ARBA00000085"/>
    </source>
</evidence>
<feature type="transmembrane region" description="Helical" evidence="13">
    <location>
        <begin position="9"/>
        <end position="31"/>
    </location>
</feature>
<dbReference type="PROSITE" id="PS50109">
    <property type="entry name" value="HIS_KIN"/>
    <property type="match status" value="1"/>
</dbReference>
<feature type="transmembrane region" description="Helical" evidence="13">
    <location>
        <begin position="142"/>
        <end position="160"/>
    </location>
</feature>
<dbReference type="Proteomes" id="UP001596542">
    <property type="component" value="Unassembled WGS sequence"/>
</dbReference>
<dbReference type="InterPro" id="IPR003661">
    <property type="entry name" value="HisK_dim/P_dom"/>
</dbReference>
<feature type="domain" description="Histidine kinase" evidence="14">
    <location>
        <begin position="221"/>
        <end position="439"/>
    </location>
</feature>
<evidence type="ECO:0000256" key="11">
    <source>
        <dbReference type="ARBA" id="ARBA00023012"/>
    </source>
</evidence>
<dbReference type="CDD" id="cd00082">
    <property type="entry name" value="HisKA"/>
    <property type="match status" value="1"/>
</dbReference>
<protein>
    <recommendedName>
        <fullName evidence="3">histidine kinase</fullName>
        <ecNumber evidence="3">2.7.13.3</ecNumber>
    </recommendedName>
</protein>
<accession>A0ABW2I9D6</accession>
<dbReference type="SUPFAM" id="SSF55874">
    <property type="entry name" value="ATPase domain of HSP90 chaperone/DNA topoisomerase II/histidine kinase"/>
    <property type="match status" value="1"/>
</dbReference>
<dbReference type="InterPro" id="IPR050428">
    <property type="entry name" value="TCS_sensor_his_kinase"/>
</dbReference>
<keyword evidence="9 15" id="KW-0067">ATP-binding</keyword>
<evidence type="ECO:0000256" key="3">
    <source>
        <dbReference type="ARBA" id="ARBA00012438"/>
    </source>
</evidence>
<evidence type="ECO:0000256" key="13">
    <source>
        <dbReference type="SAM" id="Phobius"/>
    </source>
</evidence>
<evidence type="ECO:0000256" key="6">
    <source>
        <dbReference type="ARBA" id="ARBA00022692"/>
    </source>
</evidence>
<evidence type="ECO:0000256" key="9">
    <source>
        <dbReference type="ARBA" id="ARBA00022840"/>
    </source>
</evidence>
<dbReference type="RefSeq" id="WP_382270729.1">
    <property type="nucleotide sequence ID" value="NZ_JBHTBU010000001.1"/>
</dbReference>
<evidence type="ECO:0000256" key="4">
    <source>
        <dbReference type="ARBA" id="ARBA00022553"/>
    </source>
</evidence>
<sequence>MISIRRKLLMYLFGGMISATLLAGFATYLQVRHEMNEMFDYQLQQIATAFPTELSVGHTLPVGDDSEDEVMLQIWDKDNQLLFTSAPTINLRRVNTIGFSKTKLNQQNWRVYSQLDQGRFIQVSQPTAIRNRMAASMALRSLIPFVVLIPLLGLLIWIVVGRALQPIGRLASSINQRTPEALEAISDGSYPPELQPMLLALNGLLARLEQARTTQRAFVSDAAHELRTPLAALKLQLQLVERDNQDPKLQTGLGKLHERLNRANHLVQQLLTLARHEGRLPDRRYQKVDLHKLVASVVSELAPQAENKHVDLGVVASEASGNGPVFVSGDVENLRILLGNLVDNAVRYTPAHGRVDVSVASTDGHALLQVADNGSGIPPADRERVFDRFYRREGSGESGSGLGLFIAKTIAAQHDATIELGSVKDGSGLLATVRLKQLLVTDQAPRADATFILREKHESPSIS</sequence>
<dbReference type="PANTHER" id="PTHR45436:SF14">
    <property type="entry name" value="SENSOR PROTEIN QSEC"/>
    <property type="match status" value="1"/>
</dbReference>
<dbReference type="SMART" id="SM00388">
    <property type="entry name" value="HisKA"/>
    <property type="match status" value="1"/>
</dbReference>
<dbReference type="InterPro" id="IPR036097">
    <property type="entry name" value="HisK_dim/P_sf"/>
</dbReference>
<dbReference type="Gene3D" id="3.30.565.10">
    <property type="entry name" value="Histidine kinase-like ATPase, C-terminal domain"/>
    <property type="match status" value="1"/>
</dbReference>
<dbReference type="InterPro" id="IPR003594">
    <property type="entry name" value="HATPase_dom"/>
</dbReference>
<evidence type="ECO:0000259" key="14">
    <source>
        <dbReference type="PROSITE" id="PS50109"/>
    </source>
</evidence>
<gene>
    <name evidence="15" type="ORF">ACFQPC_05775</name>
</gene>
<evidence type="ECO:0000313" key="16">
    <source>
        <dbReference type="Proteomes" id="UP001596542"/>
    </source>
</evidence>
<name>A0ABW2I9D6_9BURK</name>
<dbReference type="CDD" id="cd00075">
    <property type="entry name" value="HATPase"/>
    <property type="match status" value="1"/>
</dbReference>
<dbReference type="EC" id="2.7.13.3" evidence="3"/>